<keyword evidence="1" id="KW-0732">Signal</keyword>
<accession>A0A084JF99</accession>
<feature type="chain" id="PRO_5039308644" description="Lipoprotein" evidence="1">
    <location>
        <begin position="24"/>
        <end position="160"/>
    </location>
</feature>
<dbReference type="OrthoDB" id="2047186at2"/>
<evidence type="ECO:0000313" key="2">
    <source>
        <dbReference type="EMBL" id="KEZ87633.1"/>
    </source>
</evidence>
<evidence type="ECO:0008006" key="4">
    <source>
        <dbReference type="Google" id="ProtNLM"/>
    </source>
</evidence>
<evidence type="ECO:0000313" key="3">
    <source>
        <dbReference type="Proteomes" id="UP000028525"/>
    </source>
</evidence>
<protein>
    <recommendedName>
        <fullName evidence="4">Lipoprotein</fullName>
    </recommendedName>
</protein>
<name>A0A084JF99_9FIRM</name>
<reference evidence="2 3" key="1">
    <citation type="submission" date="2014-07" db="EMBL/GenBank/DDBJ databases">
        <title>Draft genome of Clostridium celerecrescens 152B isolated from sediments associated with methane hydrate from Krishna Godavari basin.</title>
        <authorList>
            <person name="Honkalas V.S."/>
            <person name="Dabir A.P."/>
            <person name="Arora P."/>
            <person name="Dhakephalkar P.K."/>
        </authorList>
    </citation>
    <scope>NUCLEOTIDE SEQUENCE [LARGE SCALE GENOMIC DNA]</scope>
    <source>
        <strain evidence="2 3">152B</strain>
    </source>
</reference>
<evidence type="ECO:0000256" key="1">
    <source>
        <dbReference type="SAM" id="SignalP"/>
    </source>
</evidence>
<keyword evidence="3" id="KW-1185">Reference proteome</keyword>
<dbReference type="PROSITE" id="PS51257">
    <property type="entry name" value="PROKAR_LIPOPROTEIN"/>
    <property type="match status" value="1"/>
</dbReference>
<proteinExistence type="predicted"/>
<dbReference type="RefSeq" id="WP_038284153.1">
    <property type="nucleotide sequence ID" value="NZ_JPME01000031.1"/>
</dbReference>
<feature type="signal peptide" evidence="1">
    <location>
        <begin position="1"/>
        <end position="23"/>
    </location>
</feature>
<comment type="caution">
    <text evidence="2">The sequence shown here is derived from an EMBL/GenBank/DDBJ whole genome shotgun (WGS) entry which is preliminary data.</text>
</comment>
<dbReference type="EMBL" id="JPME01000031">
    <property type="protein sequence ID" value="KEZ87633.1"/>
    <property type="molecule type" value="Genomic_DNA"/>
</dbReference>
<dbReference type="AlphaFoldDB" id="A0A084JF99"/>
<gene>
    <name evidence="2" type="ORF">IO98_20695</name>
</gene>
<dbReference type="Proteomes" id="UP000028525">
    <property type="component" value="Unassembled WGS sequence"/>
</dbReference>
<organism evidence="2 3">
    <name type="scientific">Lacrimispora celerecrescens</name>
    <dbReference type="NCBI Taxonomy" id="29354"/>
    <lineage>
        <taxon>Bacteria</taxon>
        <taxon>Bacillati</taxon>
        <taxon>Bacillota</taxon>
        <taxon>Clostridia</taxon>
        <taxon>Lachnospirales</taxon>
        <taxon>Lachnospiraceae</taxon>
        <taxon>Lacrimispora</taxon>
    </lineage>
</organism>
<sequence length="160" mass="17464">MKVIIAGTLIALALLLSAGCSQSGGKERAYQFAEEAKDGEYVLPTHVPGQNGDQKEPSYFMIQVNASPTVSRGGKRCNLMIGNPAENEQYVKVKLTLNDTGEELFCSEILKPGERNAYVDLEQVPEVGEYIATAVFMVYDPDSMEQITEIDAGVLLTIEK</sequence>